<evidence type="ECO:0000313" key="2">
    <source>
        <dbReference type="EMBL" id="MEJ6348987.1"/>
    </source>
</evidence>
<evidence type="ECO:0000313" key="3">
    <source>
        <dbReference type="Proteomes" id="UP001377804"/>
    </source>
</evidence>
<dbReference type="Proteomes" id="UP001377804">
    <property type="component" value="Unassembled WGS sequence"/>
</dbReference>
<feature type="transmembrane region" description="Helical" evidence="1">
    <location>
        <begin position="12"/>
        <end position="32"/>
    </location>
</feature>
<sequence length="216" mass="24146">MKFLTYSKNTLFTATYLAVILGIVWAIFNYLFKSSMGIDVLSIAFTIPIFGQSDLKNSQKLNLSRNEQLTYTLGSGILGSLLYIGLIYLESFFMPATISGIEKLNAIGYGYVFAVIALLMISVNLFTLRINQKRPKRDPIVPQFFYYTFAILFGGIASFVYRFLAGNLNNTLLLAVIGVGFIVGFIVGLVVEYVLLKQLLNRPDVDWQAITKEAVD</sequence>
<feature type="transmembrane region" description="Helical" evidence="1">
    <location>
        <begin position="109"/>
        <end position="128"/>
    </location>
</feature>
<feature type="transmembrane region" description="Helical" evidence="1">
    <location>
        <begin position="173"/>
        <end position="196"/>
    </location>
</feature>
<accession>A0ABU8SHX2</accession>
<comment type="caution">
    <text evidence="2">The sequence shown here is derived from an EMBL/GenBank/DDBJ whole genome shotgun (WGS) entry which is preliminary data.</text>
</comment>
<dbReference type="EMBL" id="JAWMWG010000005">
    <property type="protein sequence ID" value="MEJ6348987.1"/>
    <property type="molecule type" value="Genomic_DNA"/>
</dbReference>
<keyword evidence="3" id="KW-1185">Reference proteome</keyword>
<feature type="transmembrane region" description="Helical" evidence="1">
    <location>
        <begin position="69"/>
        <end position="89"/>
    </location>
</feature>
<evidence type="ECO:0000256" key="1">
    <source>
        <dbReference type="SAM" id="Phobius"/>
    </source>
</evidence>
<protein>
    <submittedName>
        <fullName evidence="2">Uncharacterized protein</fullName>
    </submittedName>
</protein>
<proteinExistence type="predicted"/>
<keyword evidence="1" id="KW-0812">Transmembrane</keyword>
<gene>
    <name evidence="2" type="ORF">R4Y45_07110</name>
</gene>
<name>A0ABU8SHX2_9LACO</name>
<feature type="transmembrane region" description="Helical" evidence="1">
    <location>
        <begin position="140"/>
        <end position="161"/>
    </location>
</feature>
<keyword evidence="1" id="KW-1133">Transmembrane helix</keyword>
<dbReference type="RefSeq" id="WP_339970503.1">
    <property type="nucleotide sequence ID" value="NZ_JAWMWG010000005.1"/>
</dbReference>
<reference evidence="2 3" key="1">
    <citation type="submission" date="2023-10" db="EMBL/GenBank/DDBJ databases">
        <title>Holzapfeliella saturejae sp. nov. isolated from Satureja montana flowers.</title>
        <authorList>
            <person name="Alcantara C."/>
            <person name="Zuniga M."/>
            <person name="Landete J.M."/>
            <person name="Monedero V."/>
        </authorList>
    </citation>
    <scope>NUCLEOTIDE SEQUENCE [LARGE SCALE GENOMIC DNA]</scope>
    <source>
        <strain evidence="2 3">He02</strain>
    </source>
</reference>
<keyword evidence="1" id="KW-0472">Membrane</keyword>
<organism evidence="2 3">
    <name type="scientific">Holzapfeliella saturejae</name>
    <dbReference type="NCBI Taxonomy" id="3082953"/>
    <lineage>
        <taxon>Bacteria</taxon>
        <taxon>Bacillati</taxon>
        <taxon>Bacillota</taxon>
        <taxon>Bacilli</taxon>
        <taxon>Lactobacillales</taxon>
        <taxon>Lactobacillaceae</taxon>
        <taxon>Holzapfeliella</taxon>
    </lineage>
</organism>